<evidence type="ECO:0000313" key="2">
    <source>
        <dbReference type="Proteomes" id="UP001054837"/>
    </source>
</evidence>
<organism evidence="1 2">
    <name type="scientific">Caerostris darwini</name>
    <dbReference type="NCBI Taxonomy" id="1538125"/>
    <lineage>
        <taxon>Eukaryota</taxon>
        <taxon>Metazoa</taxon>
        <taxon>Ecdysozoa</taxon>
        <taxon>Arthropoda</taxon>
        <taxon>Chelicerata</taxon>
        <taxon>Arachnida</taxon>
        <taxon>Araneae</taxon>
        <taxon>Araneomorphae</taxon>
        <taxon>Entelegynae</taxon>
        <taxon>Araneoidea</taxon>
        <taxon>Araneidae</taxon>
        <taxon>Caerostris</taxon>
    </lineage>
</organism>
<gene>
    <name evidence="1" type="ORF">CDAR_40741</name>
</gene>
<keyword evidence="2" id="KW-1185">Reference proteome</keyword>
<dbReference type="Proteomes" id="UP001054837">
    <property type="component" value="Unassembled WGS sequence"/>
</dbReference>
<name>A0AAV4T8B7_9ARAC</name>
<reference evidence="1 2" key="1">
    <citation type="submission" date="2021-06" db="EMBL/GenBank/DDBJ databases">
        <title>Caerostris darwini draft genome.</title>
        <authorList>
            <person name="Kono N."/>
            <person name="Arakawa K."/>
        </authorList>
    </citation>
    <scope>NUCLEOTIDE SEQUENCE [LARGE SCALE GENOMIC DNA]</scope>
</reference>
<dbReference type="EMBL" id="BPLQ01009093">
    <property type="protein sequence ID" value="GIY41662.1"/>
    <property type="molecule type" value="Genomic_DNA"/>
</dbReference>
<sequence length="161" mass="17953">MAIYVGVEERASSILSRRVESESCRFFKAECLELFFFLIPSVPSPSPAIVFLFEGDAESFGRNENGAVGRGFIFRLLSISVRYFHFTPQWELAFTLKVDSEPQCPAFPAPPQPVRRRCFPAAESFERNENGAVGSRALFLDCSPFLCGTSVGESIELLCHV</sequence>
<proteinExistence type="predicted"/>
<comment type="caution">
    <text evidence="1">The sequence shown here is derived from an EMBL/GenBank/DDBJ whole genome shotgun (WGS) entry which is preliminary data.</text>
</comment>
<dbReference type="AlphaFoldDB" id="A0AAV4T8B7"/>
<protein>
    <submittedName>
        <fullName evidence="1">Uncharacterized protein</fullName>
    </submittedName>
</protein>
<accession>A0AAV4T8B7</accession>
<evidence type="ECO:0000313" key="1">
    <source>
        <dbReference type="EMBL" id="GIY41662.1"/>
    </source>
</evidence>